<dbReference type="Proteomes" id="UP000622890">
    <property type="component" value="Unassembled WGS sequence"/>
</dbReference>
<dbReference type="InterPro" id="IPR016035">
    <property type="entry name" value="Acyl_Trfase/lysoPLipase"/>
</dbReference>
<evidence type="ECO:0000256" key="1">
    <source>
        <dbReference type="ARBA" id="ARBA00023098"/>
    </source>
</evidence>
<feature type="domain" description="PNPLA" evidence="2">
    <location>
        <begin position="6"/>
        <end position="94"/>
    </location>
</feature>
<reference evidence="3" key="1">
    <citation type="submission" date="2021-01" db="EMBL/GenBank/DDBJ databases">
        <title>Genome sequence of strain Noviherbaspirillum sp. DKR-6.</title>
        <authorList>
            <person name="Chaudhary D.K."/>
        </authorList>
    </citation>
    <scope>NUCLEOTIDE SEQUENCE</scope>
    <source>
        <strain evidence="3">DKR-6</strain>
    </source>
</reference>
<sequence length="101" mass="11318">MPSGGATSYYDTRELRTTLERLVDFDRINSRAMHFSVGAVNVRTGNFSYFDNENHVIRPEHMMASGALPSAFDAVEMDGEFYWDGGFVSNAPLDWVLSSKS</sequence>
<gene>
    <name evidence="3" type="ORF">JJB74_32225</name>
</gene>
<evidence type="ECO:0000259" key="2">
    <source>
        <dbReference type="Pfam" id="PF01734"/>
    </source>
</evidence>
<protein>
    <submittedName>
        <fullName evidence="3">Patatin-like phospholipase family protein</fullName>
    </submittedName>
</protein>
<keyword evidence="4" id="KW-1185">Reference proteome</keyword>
<comment type="caution">
    <text evidence="3">The sequence shown here is derived from an EMBL/GenBank/DDBJ whole genome shotgun (WGS) entry which is preliminary data.</text>
</comment>
<keyword evidence="1" id="KW-0443">Lipid metabolism</keyword>
<name>A0A934T1S4_9BURK</name>
<dbReference type="SUPFAM" id="SSF52151">
    <property type="entry name" value="FabD/lysophospholipase-like"/>
    <property type="match status" value="1"/>
</dbReference>
<dbReference type="Gene3D" id="3.40.1090.10">
    <property type="entry name" value="Cytosolic phospholipase A2 catalytic domain"/>
    <property type="match status" value="1"/>
</dbReference>
<evidence type="ECO:0000313" key="4">
    <source>
        <dbReference type="Proteomes" id="UP000622890"/>
    </source>
</evidence>
<dbReference type="Pfam" id="PF01734">
    <property type="entry name" value="Patatin"/>
    <property type="match status" value="1"/>
</dbReference>
<accession>A0A934T1S4</accession>
<dbReference type="AlphaFoldDB" id="A0A934T1S4"/>
<dbReference type="GO" id="GO:0006629">
    <property type="term" value="P:lipid metabolic process"/>
    <property type="evidence" value="ECO:0007669"/>
    <property type="project" value="UniProtKB-KW"/>
</dbReference>
<proteinExistence type="predicted"/>
<dbReference type="InterPro" id="IPR002641">
    <property type="entry name" value="PNPLA_dom"/>
</dbReference>
<organism evidence="3 4">
    <name type="scientific">Noviherbaspirillum pedocola</name>
    <dbReference type="NCBI Taxonomy" id="2801341"/>
    <lineage>
        <taxon>Bacteria</taxon>
        <taxon>Pseudomonadati</taxon>
        <taxon>Pseudomonadota</taxon>
        <taxon>Betaproteobacteria</taxon>
        <taxon>Burkholderiales</taxon>
        <taxon>Oxalobacteraceae</taxon>
        <taxon>Noviherbaspirillum</taxon>
    </lineage>
</organism>
<evidence type="ECO:0000313" key="3">
    <source>
        <dbReference type="EMBL" id="MBK4739281.1"/>
    </source>
</evidence>
<dbReference type="EMBL" id="JAEPBG010000047">
    <property type="protein sequence ID" value="MBK4739281.1"/>
    <property type="molecule type" value="Genomic_DNA"/>
</dbReference>